<dbReference type="EMBL" id="LJIJ01000397">
    <property type="protein sequence ID" value="ODM97906.1"/>
    <property type="molecule type" value="Genomic_DNA"/>
</dbReference>
<dbReference type="Gene3D" id="2.80.10.50">
    <property type="match status" value="1"/>
</dbReference>
<reference evidence="1 2" key="1">
    <citation type="journal article" date="2016" name="Genome Biol. Evol.">
        <title>Gene Family Evolution Reflects Adaptation to Soil Environmental Stressors in the Genome of the Collembolan Orchesella cincta.</title>
        <authorList>
            <person name="Faddeeva-Vakhrusheva A."/>
            <person name="Derks M.F."/>
            <person name="Anvar S.Y."/>
            <person name="Agamennone V."/>
            <person name="Suring W."/>
            <person name="Smit S."/>
            <person name="van Straalen N.M."/>
            <person name="Roelofs D."/>
        </authorList>
    </citation>
    <scope>NUCLEOTIDE SEQUENCE [LARGE SCALE GENOMIC DNA]</scope>
    <source>
        <tissue evidence="1">Mixed pool</tissue>
    </source>
</reference>
<dbReference type="GO" id="GO:0005615">
    <property type="term" value="C:extracellular space"/>
    <property type="evidence" value="ECO:0007669"/>
    <property type="project" value="TreeGrafter"/>
</dbReference>
<dbReference type="AlphaFoldDB" id="A0A1D2MXX4"/>
<evidence type="ECO:0000313" key="2">
    <source>
        <dbReference type="Proteomes" id="UP000094527"/>
    </source>
</evidence>
<dbReference type="OrthoDB" id="6287170at2759"/>
<accession>A0A1D2MXX4</accession>
<sequence length="660" mass="73227">MYSQLWFPRCKKHSFDSGQRHINHPLLLKRIALTMRLHMTEYLLLALIIPSLETVFGDGPIKHGATYRIRSGYDGGFLTAKYPKFSEDLTIKLGKAVTEDWEGDPGQIWDAIVWSQDLTVSNDSLKEGSVNDKIFWLHPKGAALNELTGFRTNASNLLRFLEIVDSSGTYLIKNVGNGKCLRSQGTEKEVIFEACNELKTVQQWDLEEFFEDRSEVDKTFVFNYASRPKQHEIKHVCKKKLLLHPTFSGFVKLFVKGSPSHFAKMTGGSTIASRRSLSARTSDYDISGGLAPMQRMSRFASRYPPPGFPSMSGTRLRPRSAFSSRSFDLTDDLDDSFISSQLYEPSSPDWNESAHSPYLGMGSQMGDPLDSSAYLNDEASTFSLLQDNAFLKNGVGNWRGECVEETAMGALVTNYGIMSVRLHDGVRVDLTVDKAIRILNYQSNIILALGSNGASAALIHPSGSVYQYGSRVEITTPDPVGNTKFAKMWYKGVSFTSEKCALVYLVDQAGTRTTTDTFSDMSGDFSMPVFLSDSYFGPSAIDECIQLLRGTQYWLTEEGVENWIINGIRISQTADGLVRVGRGTSKYQLRTSPSNGTASLTTPFVHATASIGVPTPNNAGAPHLFVKRGERRMHCDGKTFIVRNAGHSAGFDELNQLKVY</sequence>
<gene>
    <name evidence="1" type="ORF">Ocin01_08772</name>
</gene>
<comment type="caution">
    <text evidence="1">The sequence shown here is derived from an EMBL/GenBank/DDBJ whole genome shotgun (WGS) entry which is preliminary data.</text>
</comment>
<evidence type="ECO:0000313" key="1">
    <source>
        <dbReference type="EMBL" id="ODM97906.1"/>
    </source>
</evidence>
<name>A0A1D2MXX4_ORCCI</name>
<dbReference type="PANTHER" id="PTHR39075:SF1">
    <property type="entry name" value="FI19908P1"/>
    <property type="match status" value="1"/>
</dbReference>
<dbReference type="PANTHER" id="PTHR39075">
    <property type="entry name" value="FI19908P1"/>
    <property type="match status" value="1"/>
</dbReference>
<organism evidence="1 2">
    <name type="scientific">Orchesella cincta</name>
    <name type="common">Springtail</name>
    <name type="synonym">Podura cincta</name>
    <dbReference type="NCBI Taxonomy" id="48709"/>
    <lineage>
        <taxon>Eukaryota</taxon>
        <taxon>Metazoa</taxon>
        <taxon>Ecdysozoa</taxon>
        <taxon>Arthropoda</taxon>
        <taxon>Hexapoda</taxon>
        <taxon>Collembola</taxon>
        <taxon>Entomobryomorpha</taxon>
        <taxon>Entomobryoidea</taxon>
        <taxon>Orchesellidae</taxon>
        <taxon>Orchesellinae</taxon>
        <taxon>Orchesella</taxon>
    </lineage>
</organism>
<dbReference type="STRING" id="48709.A0A1D2MXX4"/>
<protein>
    <submittedName>
        <fullName evidence="1">Uncharacterized protein</fullName>
    </submittedName>
</protein>
<dbReference type="Proteomes" id="UP000094527">
    <property type="component" value="Unassembled WGS sequence"/>
</dbReference>
<proteinExistence type="predicted"/>
<keyword evidence="2" id="KW-1185">Reference proteome</keyword>